<dbReference type="InterPro" id="IPR004147">
    <property type="entry name" value="ABC1_dom"/>
</dbReference>
<dbReference type="RefSeq" id="WP_104206670.1">
    <property type="nucleotide sequence ID" value="NZ_PHHC01000080.1"/>
</dbReference>
<dbReference type="SUPFAM" id="SSF56112">
    <property type="entry name" value="Protein kinase-like (PK-like)"/>
    <property type="match status" value="1"/>
</dbReference>
<evidence type="ECO:0000256" key="1">
    <source>
        <dbReference type="ARBA" id="ARBA00009670"/>
    </source>
</evidence>
<dbReference type="EMBL" id="PHHC01000080">
    <property type="protein sequence ID" value="PPE03826.1"/>
    <property type="molecule type" value="Genomic_DNA"/>
</dbReference>
<dbReference type="Proteomes" id="UP000239425">
    <property type="component" value="Unassembled WGS sequence"/>
</dbReference>
<dbReference type="Pfam" id="PF03109">
    <property type="entry name" value="ABC1"/>
    <property type="match status" value="1"/>
</dbReference>
<evidence type="ECO:0000259" key="2">
    <source>
        <dbReference type="Pfam" id="PF03109"/>
    </source>
</evidence>
<reference evidence="3 4" key="1">
    <citation type="submission" date="2017-11" db="EMBL/GenBank/DDBJ databases">
        <title>Comparative genomic analysis of Holospora spp., intranuclear symbionts of paramecia.</title>
        <authorList>
            <person name="Garushyants S.K."/>
            <person name="Beliavskaya A."/>
            <person name="Malko D.B."/>
            <person name="Logacheva M.D."/>
            <person name="Rautian M.S."/>
            <person name="Gelfand M.S."/>
        </authorList>
    </citation>
    <scope>NUCLEOTIDE SEQUENCE [LARGE SCALE GENOMIC DNA]</scope>
    <source>
        <strain evidence="4">02AZ16</strain>
    </source>
</reference>
<dbReference type="InterPro" id="IPR050154">
    <property type="entry name" value="UbiB_kinase"/>
</dbReference>
<dbReference type="InterPro" id="IPR011009">
    <property type="entry name" value="Kinase-like_dom_sf"/>
</dbReference>
<comment type="caution">
    <text evidence="3">The sequence shown here is derived from an EMBL/GenBank/DDBJ whole genome shotgun (WGS) entry which is preliminary data.</text>
</comment>
<dbReference type="PANTHER" id="PTHR10566">
    <property type="entry name" value="CHAPERONE-ACTIVITY OF BC1 COMPLEX CABC1 -RELATED"/>
    <property type="match status" value="1"/>
</dbReference>
<sequence>MLIKQERARDLAYLNSLWKLFRALHQPESIEALWFSLMELKGPILKIVQVLSGIPGLWSASIAARLQLVSSTCSPLSSFAWAEHLKSEVPHWYSKFSLKECYGGALGQVHKVFWNETEFRACKVQYPNMHAILKQDFQRLNLWRSVYQWWGAAVDTSEILQYLYKIMEQELDYQQEGEWMQWFHQHFQDIPWIHIPFYYSEASSKNILMMSWLQGKNFSQEALVELPQKIRDILSYRLLYAWYQPFFSKGILHADPHMTNYMWNQEGHIYMLDFGCVQHFSPSWIEGTKALYTALLNKEETQGIYYEYFGFSPLSEVQKACIDQWAKFLYGPFLVEGPRILPESMTQNGLHLLKQLHHTLQCHGPVRIPLEFLLLDRSCIALGSTLIRLKGALCWKTCFQSVMEEDIPKPYPL</sequence>
<gene>
    <name evidence="3" type="ORF">HCUR_00602</name>
</gene>
<name>A0A2S5R928_9PROT</name>
<protein>
    <recommendedName>
        <fullName evidence="2">ABC1 atypical kinase-like domain-containing protein</fullName>
    </recommendedName>
</protein>
<evidence type="ECO:0000313" key="4">
    <source>
        <dbReference type="Proteomes" id="UP000239425"/>
    </source>
</evidence>
<feature type="domain" description="ABC1 atypical kinase-like" evidence="2">
    <location>
        <begin position="83"/>
        <end position="301"/>
    </location>
</feature>
<evidence type="ECO:0000313" key="3">
    <source>
        <dbReference type="EMBL" id="PPE03826.1"/>
    </source>
</evidence>
<dbReference type="OrthoDB" id="9795390at2"/>
<keyword evidence="4" id="KW-1185">Reference proteome</keyword>
<dbReference type="PANTHER" id="PTHR10566:SF113">
    <property type="entry name" value="PROTEIN ACTIVITY OF BC1 COMPLEX KINASE 7, CHLOROPLASTIC"/>
    <property type="match status" value="1"/>
</dbReference>
<proteinExistence type="inferred from homology"/>
<accession>A0A2S5R928</accession>
<organism evidence="3 4">
    <name type="scientific">Holospora curviuscula</name>
    <dbReference type="NCBI Taxonomy" id="1082868"/>
    <lineage>
        <taxon>Bacteria</taxon>
        <taxon>Pseudomonadati</taxon>
        <taxon>Pseudomonadota</taxon>
        <taxon>Alphaproteobacteria</taxon>
        <taxon>Holosporales</taxon>
        <taxon>Holosporaceae</taxon>
        <taxon>Holospora</taxon>
    </lineage>
</organism>
<dbReference type="AlphaFoldDB" id="A0A2S5R928"/>
<comment type="similarity">
    <text evidence="1">Belongs to the protein kinase superfamily. ADCK protein kinase family.</text>
</comment>